<sequence length="200" mass="22678">MHARPNWNCESLLGVEAQAKRESIQTPRKRFGANNYQKPHEVQSNPLDHERAGALGREQDLPVVRLARRRGNAFLHYGGRGRAQCELLETFRRGRLSGICAHRGRDGHLTEIEVGAQAVRQDWATFPKVLDREDALGGKRLGLGMQEQRMCMRRRRGRDETVCQQRAQSHVGERQSSFAQLQLACIKDETDAVLQAAMKV</sequence>
<evidence type="ECO:0000256" key="1">
    <source>
        <dbReference type="SAM" id="MobiDB-lite"/>
    </source>
</evidence>
<accession>A0A7S0ITI9</accession>
<feature type="compositionally biased region" description="Polar residues" evidence="1">
    <location>
        <begin position="34"/>
        <end position="46"/>
    </location>
</feature>
<dbReference type="AlphaFoldDB" id="A0A7S0ITI9"/>
<feature type="region of interest" description="Disordered" evidence="1">
    <location>
        <begin position="20"/>
        <end position="46"/>
    </location>
</feature>
<evidence type="ECO:0000313" key="2">
    <source>
        <dbReference type="EMBL" id="CAD8531552.1"/>
    </source>
</evidence>
<protein>
    <submittedName>
        <fullName evidence="2">Uncharacterized protein</fullName>
    </submittedName>
</protein>
<proteinExistence type="predicted"/>
<organism evidence="2">
    <name type="scientific">Calcidiscus leptoporus</name>
    <dbReference type="NCBI Taxonomy" id="127549"/>
    <lineage>
        <taxon>Eukaryota</taxon>
        <taxon>Haptista</taxon>
        <taxon>Haptophyta</taxon>
        <taxon>Prymnesiophyceae</taxon>
        <taxon>Coccolithales</taxon>
        <taxon>Calcidiscaceae</taxon>
        <taxon>Calcidiscus</taxon>
    </lineage>
</organism>
<name>A0A7S0ITI9_9EUKA</name>
<gene>
    <name evidence="2" type="ORF">CLEP1334_LOCUS6804</name>
</gene>
<reference evidence="2" key="1">
    <citation type="submission" date="2021-01" db="EMBL/GenBank/DDBJ databases">
        <authorList>
            <person name="Corre E."/>
            <person name="Pelletier E."/>
            <person name="Niang G."/>
            <person name="Scheremetjew M."/>
            <person name="Finn R."/>
            <person name="Kale V."/>
            <person name="Holt S."/>
            <person name="Cochrane G."/>
            <person name="Meng A."/>
            <person name="Brown T."/>
            <person name="Cohen L."/>
        </authorList>
    </citation>
    <scope>NUCLEOTIDE SEQUENCE</scope>
    <source>
        <strain evidence="2">RCC1130</strain>
    </source>
</reference>
<dbReference type="EMBL" id="HBER01013657">
    <property type="protein sequence ID" value="CAD8531552.1"/>
    <property type="molecule type" value="Transcribed_RNA"/>
</dbReference>